<sequence length="245" mass="25458">MAFLHRVEEDESINGKLKSPLCLVVAVAGFAPKSKILLRDLAKLENEYETGGCFGTAAAKPAVLVIEMDKADELEDLAVELGMAGEVPSFQIYKDGKLQTPSSPEEVTYDAIKRELQTASVSSNSGCCDTASGGSCCPPRNTSGCCPPGTSAITACPEGSNTVNAPKDASDVLRLVQQSYANTVNQSSEGGCCVSVDPSTLGYTPEQIIAAGKDSILGLGCGNPLSFSNIKRGETVVDLGSGARR</sequence>
<evidence type="ECO:0000313" key="1">
    <source>
        <dbReference type="EMBL" id="EJK51753.1"/>
    </source>
</evidence>
<organism evidence="1 2">
    <name type="scientific">Thalassiosira oceanica</name>
    <name type="common">Marine diatom</name>
    <dbReference type="NCBI Taxonomy" id="159749"/>
    <lineage>
        <taxon>Eukaryota</taxon>
        <taxon>Sar</taxon>
        <taxon>Stramenopiles</taxon>
        <taxon>Ochrophyta</taxon>
        <taxon>Bacillariophyta</taxon>
        <taxon>Coscinodiscophyceae</taxon>
        <taxon>Thalassiosirophycidae</taxon>
        <taxon>Thalassiosirales</taxon>
        <taxon>Thalassiosiraceae</taxon>
        <taxon>Thalassiosira</taxon>
    </lineage>
</organism>
<accession>K0RDH2</accession>
<protein>
    <submittedName>
        <fullName evidence="1">Uncharacterized protein</fullName>
    </submittedName>
</protein>
<gene>
    <name evidence="1" type="ORF">THAOC_29048</name>
</gene>
<name>K0RDH2_THAOC</name>
<evidence type="ECO:0000313" key="2">
    <source>
        <dbReference type="Proteomes" id="UP000266841"/>
    </source>
</evidence>
<keyword evidence="2" id="KW-1185">Reference proteome</keyword>
<dbReference type="Proteomes" id="UP000266841">
    <property type="component" value="Unassembled WGS sequence"/>
</dbReference>
<proteinExistence type="predicted"/>
<dbReference type="OrthoDB" id="8300214at2759"/>
<comment type="caution">
    <text evidence="1">The sequence shown here is derived from an EMBL/GenBank/DDBJ whole genome shotgun (WGS) entry which is preliminary data.</text>
</comment>
<dbReference type="EMBL" id="AGNL01041081">
    <property type="protein sequence ID" value="EJK51753.1"/>
    <property type="molecule type" value="Genomic_DNA"/>
</dbReference>
<reference evidence="1 2" key="1">
    <citation type="journal article" date="2012" name="Genome Biol.">
        <title>Genome and low-iron response of an oceanic diatom adapted to chronic iron limitation.</title>
        <authorList>
            <person name="Lommer M."/>
            <person name="Specht M."/>
            <person name="Roy A.S."/>
            <person name="Kraemer L."/>
            <person name="Andreson R."/>
            <person name="Gutowska M.A."/>
            <person name="Wolf J."/>
            <person name="Bergner S.V."/>
            <person name="Schilhabel M.B."/>
            <person name="Klostermeier U.C."/>
            <person name="Beiko R.G."/>
            <person name="Rosenstiel P."/>
            <person name="Hippler M."/>
            <person name="Laroche J."/>
        </authorList>
    </citation>
    <scope>NUCLEOTIDE SEQUENCE [LARGE SCALE GENOMIC DNA]</scope>
    <source>
        <strain evidence="1 2">CCMP1005</strain>
    </source>
</reference>
<dbReference type="AlphaFoldDB" id="K0RDH2"/>